<feature type="transmembrane region" description="Helical" evidence="8">
    <location>
        <begin position="147"/>
        <end position="170"/>
    </location>
</feature>
<sequence>MQTEMLSRRSVVAATSGNTLEWYDFTVYGFLAPIIGQVFFPSDDPFAATLSAFAVLAIGYAARAIGSLVFGHIGDRLGRKPALILSVLLMGGGSFAIACLPTYDQIGISAAVLLVIIRILQGISVAGEYTASGVLIIEQTAMKRRAFIGSFVPFAMLMGCVLGSAVPAALSTMLSSDQMATWGWRLPFLFGAAVAAFSAILRRNLRESKAMPDGDRSGPSPVIVALTQHWRLITQMVILLMPTAVIYFMIFVYAASYLTGQMHVSSAKALDITTLNLLAMALMVPIFGWLADRIGLRTVFLIAAIASVVLAAPLWGLMLEDSVLSIYLGQLGLSLMNGVAWALSVTALTSMAPRDLRVSTVALGYNICMAVFGGSTAMIATYLVHRTGDNYAPVYYMVGASLLSIPVIWRIPKLIADAQQGHSEF</sequence>
<feature type="transmembrane region" description="Helical" evidence="8">
    <location>
        <begin position="46"/>
        <end position="70"/>
    </location>
</feature>
<evidence type="ECO:0000256" key="1">
    <source>
        <dbReference type="ARBA" id="ARBA00004651"/>
    </source>
</evidence>
<dbReference type="InterPro" id="IPR051084">
    <property type="entry name" value="H+-coupled_symporters"/>
</dbReference>
<feature type="transmembrane region" description="Helical" evidence="8">
    <location>
        <begin position="20"/>
        <end position="40"/>
    </location>
</feature>
<evidence type="ECO:0000256" key="7">
    <source>
        <dbReference type="ARBA" id="ARBA00023136"/>
    </source>
</evidence>
<evidence type="ECO:0000313" key="11">
    <source>
        <dbReference type="Proteomes" id="UP000193061"/>
    </source>
</evidence>
<feature type="transmembrane region" description="Helical" evidence="8">
    <location>
        <begin position="298"/>
        <end position="318"/>
    </location>
</feature>
<reference evidence="10 11" key="1">
    <citation type="submission" date="2017-03" db="EMBL/GenBank/DDBJ databases">
        <authorList>
            <person name="Afonso C.L."/>
            <person name="Miller P.J."/>
            <person name="Scott M.A."/>
            <person name="Spackman E."/>
            <person name="Goraichik I."/>
            <person name="Dimitrov K.M."/>
            <person name="Suarez D.L."/>
            <person name="Swayne D.E."/>
        </authorList>
    </citation>
    <scope>NUCLEOTIDE SEQUENCE [LARGE SCALE GENOMIC DNA]</scope>
    <source>
        <strain evidence="10 11">CECT 7450</strain>
    </source>
</reference>
<keyword evidence="2" id="KW-0813">Transport</keyword>
<dbReference type="Pfam" id="PF00083">
    <property type="entry name" value="Sugar_tr"/>
    <property type="match status" value="1"/>
</dbReference>
<dbReference type="Gene3D" id="1.20.1250.20">
    <property type="entry name" value="MFS general substrate transporter like domains"/>
    <property type="match status" value="2"/>
</dbReference>
<feature type="transmembrane region" description="Helical" evidence="8">
    <location>
        <begin position="390"/>
        <end position="409"/>
    </location>
</feature>
<evidence type="ECO:0000256" key="3">
    <source>
        <dbReference type="ARBA" id="ARBA00022475"/>
    </source>
</evidence>
<evidence type="ECO:0000259" key="9">
    <source>
        <dbReference type="PROSITE" id="PS50850"/>
    </source>
</evidence>
<feature type="transmembrane region" description="Helical" evidence="8">
    <location>
        <begin position="272"/>
        <end position="291"/>
    </location>
</feature>
<dbReference type="InterPro" id="IPR005828">
    <property type="entry name" value="MFS_sugar_transport-like"/>
</dbReference>
<dbReference type="Proteomes" id="UP000193061">
    <property type="component" value="Unassembled WGS sequence"/>
</dbReference>
<name>A0A1X6ZNM2_9RHOB</name>
<keyword evidence="4 8" id="KW-0812">Transmembrane</keyword>
<protein>
    <submittedName>
        <fullName evidence="10">Proline/betaine transporter</fullName>
    </submittedName>
</protein>
<dbReference type="EMBL" id="FWFX01000009">
    <property type="protein sequence ID" value="SLN56909.1"/>
    <property type="molecule type" value="Genomic_DNA"/>
</dbReference>
<evidence type="ECO:0000256" key="4">
    <source>
        <dbReference type="ARBA" id="ARBA00022692"/>
    </source>
</evidence>
<dbReference type="RefSeq" id="WP_234999532.1">
    <property type="nucleotide sequence ID" value="NZ_FWFX01000009.1"/>
</dbReference>
<keyword evidence="5" id="KW-0769">Symport</keyword>
<evidence type="ECO:0000256" key="5">
    <source>
        <dbReference type="ARBA" id="ARBA00022847"/>
    </source>
</evidence>
<evidence type="ECO:0000256" key="2">
    <source>
        <dbReference type="ARBA" id="ARBA00022448"/>
    </source>
</evidence>
<dbReference type="InterPro" id="IPR011701">
    <property type="entry name" value="MFS"/>
</dbReference>
<comment type="subcellular location">
    <subcellularLocation>
        <location evidence="1">Cell membrane</location>
        <topology evidence="1">Multi-pass membrane protein</topology>
    </subcellularLocation>
</comment>
<dbReference type="SUPFAM" id="SSF103473">
    <property type="entry name" value="MFS general substrate transporter"/>
    <property type="match status" value="1"/>
</dbReference>
<evidence type="ECO:0000313" key="10">
    <source>
        <dbReference type="EMBL" id="SLN56909.1"/>
    </source>
</evidence>
<feature type="transmembrane region" description="Helical" evidence="8">
    <location>
        <begin position="182"/>
        <end position="201"/>
    </location>
</feature>
<proteinExistence type="predicted"/>
<feature type="transmembrane region" description="Helical" evidence="8">
    <location>
        <begin position="361"/>
        <end position="384"/>
    </location>
</feature>
<dbReference type="AlphaFoldDB" id="A0A1X6ZNM2"/>
<dbReference type="Pfam" id="PF07690">
    <property type="entry name" value="MFS_1"/>
    <property type="match status" value="1"/>
</dbReference>
<feature type="transmembrane region" description="Helical" evidence="8">
    <location>
        <begin position="82"/>
        <end position="100"/>
    </location>
</feature>
<dbReference type="PROSITE" id="PS50850">
    <property type="entry name" value="MFS"/>
    <property type="match status" value="1"/>
</dbReference>
<evidence type="ECO:0000256" key="8">
    <source>
        <dbReference type="SAM" id="Phobius"/>
    </source>
</evidence>
<dbReference type="GO" id="GO:0005886">
    <property type="term" value="C:plasma membrane"/>
    <property type="evidence" value="ECO:0007669"/>
    <property type="project" value="UniProtKB-SubCell"/>
</dbReference>
<dbReference type="PANTHER" id="PTHR43528">
    <property type="entry name" value="ALPHA-KETOGLUTARATE PERMEASE"/>
    <property type="match status" value="1"/>
</dbReference>
<feature type="transmembrane region" description="Helical" evidence="8">
    <location>
        <begin position="237"/>
        <end position="260"/>
    </location>
</feature>
<keyword evidence="11" id="KW-1185">Reference proteome</keyword>
<dbReference type="GO" id="GO:0015293">
    <property type="term" value="F:symporter activity"/>
    <property type="evidence" value="ECO:0007669"/>
    <property type="project" value="UniProtKB-KW"/>
</dbReference>
<feature type="domain" description="Major facilitator superfamily (MFS) profile" evidence="9">
    <location>
        <begin position="10"/>
        <end position="416"/>
    </location>
</feature>
<organism evidence="10 11">
    <name type="scientific">Roseovarius albus</name>
    <dbReference type="NCBI Taxonomy" id="1247867"/>
    <lineage>
        <taxon>Bacteria</taxon>
        <taxon>Pseudomonadati</taxon>
        <taxon>Pseudomonadota</taxon>
        <taxon>Alphaproteobacteria</taxon>
        <taxon>Rhodobacterales</taxon>
        <taxon>Roseobacteraceae</taxon>
        <taxon>Roseovarius</taxon>
    </lineage>
</organism>
<dbReference type="InterPro" id="IPR020846">
    <property type="entry name" value="MFS_dom"/>
</dbReference>
<keyword evidence="7 8" id="KW-0472">Membrane</keyword>
<feature type="transmembrane region" description="Helical" evidence="8">
    <location>
        <begin position="324"/>
        <end position="349"/>
    </location>
</feature>
<accession>A0A1X6ZNM2</accession>
<keyword evidence="3" id="KW-1003">Cell membrane</keyword>
<evidence type="ECO:0000256" key="6">
    <source>
        <dbReference type="ARBA" id="ARBA00022989"/>
    </source>
</evidence>
<gene>
    <name evidence="10" type="primary">proP</name>
    <name evidence="10" type="ORF">ROA7450_02953</name>
</gene>
<dbReference type="InterPro" id="IPR036259">
    <property type="entry name" value="MFS_trans_sf"/>
</dbReference>
<dbReference type="PANTHER" id="PTHR43528:SF1">
    <property type="entry name" value="ALPHA-KETOGLUTARATE PERMEASE"/>
    <property type="match status" value="1"/>
</dbReference>
<feature type="transmembrane region" description="Helical" evidence="8">
    <location>
        <begin position="106"/>
        <end position="126"/>
    </location>
</feature>
<keyword evidence="6 8" id="KW-1133">Transmembrane helix</keyword>